<dbReference type="EMBL" id="GBHO01018663">
    <property type="protein sequence ID" value="JAG24941.1"/>
    <property type="molecule type" value="Transcribed_RNA"/>
</dbReference>
<dbReference type="AlphaFoldDB" id="A0A0A9XZY7"/>
<reference evidence="1" key="1">
    <citation type="journal article" date="2014" name="PLoS ONE">
        <title>Transcriptome-Based Identification of ABC Transporters in the Western Tarnished Plant Bug Lygus hesperus.</title>
        <authorList>
            <person name="Hull J.J."/>
            <person name="Chaney K."/>
            <person name="Geib S.M."/>
            <person name="Fabrick J.A."/>
            <person name="Brent C.S."/>
            <person name="Walsh D."/>
            <person name="Lavine L.C."/>
        </authorList>
    </citation>
    <scope>NUCLEOTIDE SEQUENCE</scope>
</reference>
<sequence>SNASFLGNQSIGKFITYPVVAILHCLKPSGSGFLIVIFFSHSQELLIFNEPVSFSSTTINVQRLPSSDMYTNTFVVSPPFTVLCPSTNVLIAGIFHFSALPVKNWISDCDSAFCSPSILKLGVLHLMSSPFCSPLIFQPGGPHCMTFPFCSPSNLKPGVPHCMTFPVCSPSILKPPGPLMTSPFCSPSIFMLGSPHLMTFPSCSPSISKPGSPLMTSHFHAPFASIVFFNSPSSFTQFVTFLKHDHLGFAEPDSLSTSKITLHILSPSSDIYMNSIKVLPSITFLSPPMNFLIAGIFHSPAVSMKYLISEVVKLGVSRFIPGICQFPSIFVESLISGFCNFIPESGISRLPCTVGNFIPKSGICQFPSNFLES</sequence>
<evidence type="ECO:0000313" key="1">
    <source>
        <dbReference type="EMBL" id="JAG24941.1"/>
    </source>
</evidence>
<protein>
    <submittedName>
        <fullName evidence="1">D-alanine--D-alanine ligase</fullName>
    </submittedName>
</protein>
<proteinExistence type="predicted"/>
<feature type="non-terminal residue" evidence="1">
    <location>
        <position position="1"/>
    </location>
</feature>
<name>A0A0A9XZY7_LYGHE</name>
<organism evidence="1">
    <name type="scientific">Lygus hesperus</name>
    <name type="common">Western plant bug</name>
    <dbReference type="NCBI Taxonomy" id="30085"/>
    <lineage>
        <taxon>Eukaryota</taxon>
        <taxon>Metazoa</taxon>
        <taxon>Ecdysozoa</taxon>
        <taxon>Arthropoda</taxon>
        <taxon>Hexapoda</taxon>
        <taxon>Insecta</taxon>
        <taxon>Pterygota</taxon>
        <taxon>Neoptera</taxon>
        <taxon>Paraneoptera</taxon>
        <taxon>Hemiptera</taxon>
        <taxon>Heteroptera</taxon>
        <taxon>Panheteroptera</taxon>
        <taxon>Cimicomorpha</taxon>
        <taxon>Miridae</taxon>
        <taxon>Mirini</taxon>
        <taxon>Lygus</taxon>
    </lineage>
</organism>
<keyword evidence="1" id="KW-0436">Ligase</keyword>
<accession>A0A0A9XZY7</accession>
<reference evidence="1" key="2">
    <citation type="submission" date="2014-07" db="EMBL/GenBank/DDBJ databases">
        <authorList>
            <person name="Hull J."/>
        </authorList>
    </citation>
    <scope>NUCLEOTIDE SEQUENCE</scope>
</reference>
<dbReference type="GO" id="GO:0016874">
    <property type="term" value="F:ligase activity"/>
    <property type="evidence" value="ECO:0007669"/>
    <property type="project" value="UniProtKB-KW"/>
</dbReference>
<gene>
    <name evidence="1" type="primary">ddl_1</name>
    <name evidence="1" type="ORF">CM83_31271</name>
</gene>